<sequence length="92" mass="10304">MQSDLIKVVHTVVLENDMPAKALADEIGKPYSTLLREINPYDRGAKLGAETLLEIMQQTRDVSPLKYMAEVLGYEMVPKQYGSGETGQKRYA</sequence>
<proteinExistence type="predicted"/>
<name>A0A212KDL9_9DELT</name>
<gene>
    <name evidence="1" type="ORF">KL86DPRO_50261</name>
</gene>
<dbReference type="InterPro" id="IPR009679">
    <property type="entry name" value="Phage_186_CII-like"/>
</dbReference>
<evidence type="ECO:0000313" key="1">
    <source>
        <dbReference type="EMBL" id="SBW09737.1"/>
    </source>
</evidence>
<dbReference type="EMBL" id="FLUQ01000005">
    <property type="protein sequence ID" value="SBW09737.1"/>
    <property type="molecule type" value="Genomic_DNA"/>
</dbReference>
<reference evidence="1" key="1">
    <citation type="submission" date="2016-04" db="EMBL/GenBank/DDBJ databases">
        <authorList>
            <person name="Evans L.H."/>
            <person name="Alamgir A."/>
            <person name="Owens N."/>
            <person name="Weber N.D."/>
            <person name="Virtaneva K."/>
            <person name="Barbian K."/>
            <person name="Babar A."/>
            <person name="Rosenke K."/>
        </authorList>
    </citation>
    <scope>NUCLEOTIDE SEQUENCE</scope>
    <source>
        <strain evidence="1">86</strain>
    </source>
</reference>
<dbReference type="Pfam" id="PF06892">
    <property type="entry name" value="Phage_CP76"/>
    <property type="match status" value="1"/>
</dbReference>
<dbReference type="AlphaFoldDB" id="A0A212KDL9"/>
<organism evidence="1">
    <name type="scientific">uncultured delta proteobacterium</name>
    <dbReference type="NCBI Taxonomy" id="34034"/>
    <lineage>
        <taxon>Bacteria</taxon>
        <taxon>Deltaproteobacteria</taxon>
        <taxon>environmental samples</taxon>
    </lineage>
</organism>
<evidence type="ECO:0008006" key="2">
    <source>
        <dbReference type="Google" id="ProtNLM"/>
    </source>
</evidence>
<dbReference type="GO" id="GO:0003677">
    <property type="term" value="F:DNA binding"/>
    <property type="evidence" value="ECO:0007669"/>
    <property type="project" value="InterPro"/>
</dbReference>
<protein>
    <recommendedName>
        <fullName evidence="2">Amino acid-binding protein</fullName>
    </recommendedName>
</protein>
<accession>A0A212KDL9</accession>